<evidence type="ECO:0000256" key="2">
    <source>
        <dbReference type="SAM" id="MobiDB-lite"/>
    </source>
</evidence>
<keyword evidence="4" id="KW-1185">Reference proteome</keyword>
<gene>
    <name evidence="3" type="ORF">AAC691_07565</name>
</gene>
<accession>A0ABZ3DB64</accession>
<protein>
    <submittedName>
        <fullName evidence="3">MucR family transcriptional regulator</fullName>
    </submittedName>
</protein>
<sequence length="203" mass="22361">MTQIVTAHMATTKIETDRVPEFIQRVYASIPTRQADPSPAVSLREYDTATDKERPARREAAWEPTISAPASARPEGSDAPVPAVPIQASVFPDYIICLEDGRKLKSLKRHLMSAFGMTLAAYRAKWGLPEEYPTVAPNFAARRREVAQAIGLGRRSSIAAPVASVPPEESRVVETTDYGSIGRTARQRPQQDEYSLLRALKVS</sequence>
<name>A0ABZ3DB64_9PROT</name>
<dbReference type="Pfam" id="PF05443">
    <property type="entry name" value="ROS_MUCR"/>
    <property type="match status" value="1"/>
</dbReference>
<organism evidence="3 4">
    <name type="scientific">Nguyenibacter vanlangensis</name>
    <dbReference type="NCBI Taxonomy" id="1216886"/>
    <lineage>
        <taxon>Bacteria</taxon>
        <taxon>Pseudomonadati</taxon>
        <taxon>Pseudomonadota</taxon>
        <taxon>Alphaproteobacteria</taxon>
        <taxon>Acetobacterales</taxon>
        <taxon>Acetobacteraceae</taxon>
        <taxon>Nguyenibacter</taxon>
    </lineage>
</organism>
<feature type="region of interest" description="Disordered" evidence="2">
    <location>
        <begin position="34"/>
        <end position="79"/>
    </location>
</feature>
<feature type="region of interest" description="Disordered" evidence="2">
    <location>
        <begin position="169"/>
        <end position="192"/>
    </location>
</feature>
<evidence type="ECO:0000256" key="1">
    <source>
        <dbReference type="ARBA" id="ARBA00007031"/>
    </source>
</evidence>
<dbReference type="EMBL" id="CP152276">
    <property type="protein sequence ID" value="XAE45003.1"/>
    <property type="molecule type" value="Genomic_DNA"/>
</dbReference>
<evidence type="ECO:0000313" key="3">
    <source>
        <dbReference type="EMBL" id="XAE45003.1"/>
    </source>
</evidence>
<comment type="similarity">
    <text evidence="1">Belongs to the ros/MucR family.</text>
</comment>
<dbReference type="Proteomes" id="UP001449795">
    <property type="component" value="Chromosome"/>
</dbReference>
<evidence type="ECO:0000313" key="4">
    <source>
        <dbReference type="Proteomes" id="UP001449795"/>
    </source>
</evidence>
<feature type="compositionally biased region" description="Basic and acidic residues" evidence="2">
    <location>
        <begin position="44"/>
        <end position="61"/>
    </location>
</feature>
<dbReference type="Gene3D" id="1.10.10.1550">
    <property type="entry name" value="ROS/MUCR transcriptional regulator protein"/>
    <property type="match status" value="1"/>
</dbReference>
<reference evidence="3 4" key="1">
    <citation type="submission" date="2024-04" db="EMBL/GenBank/DDBJ databases">
        <title>Complete genome sequence of Nguyenibacter vanlangesis HBCM-1154, a strain capable of nitrogen fixation, IAA production, and phosphorus solubilization isolated from sugarcane soil.</title>
        <authorList>
            <person name="MY HANH P."/>
        </authorList>
    </citation>
    <scope>NUCLEOTIDE SEQUENCE [LARGE SCALE GENOMIC DNA]</scope>
    <source>
        <strain evidence="3 4">HBCM 1154</strain>
    </source>
</reference>
<dbReference type="InterPro" id="IPR041920">
    <property type="entry name" value="ROS/MUCR_sf"/>
</dbReference>
<proteinExistence type="inferred from homology"/>
<dbReference type="InterPro" id="IPR008807">
    <property type="entry name" value="ROS_MUCR"/>
</dbReference>